<keyword evidence="4 11" id="KW-1133">Transmembrane helix</keyword>
<keyword evidence="14" id="KW-1185">Reference proteome</keyword>
<evidence type="ECO:0000256" key="11">
    <source>
        <dbReference type="SAM" id="Phobius"/>
    </source>
</evidence>
<dbReference type="Pfam" id="PF00001">
    <property type="entry name" value="7tm_1"/>
    <property type="match status" value="1"/>
</dbReference>
<dbReference type="EMBL" id="JAPWDV010000001">
    <property type="protein sequence ID" value="KAJ6225444.1"/>
    <property type="molecule type" value="Genomic_DNA"/>
</dbReference>
<evidence type="ECO:0000256" key="2">
    <source>
        <dbReference type="ARBA" id="ARBA00010663"/>
    </source>
</evidence>
<feature type="transmembrane region" description="Helical" evidence="11">
    <location>
        <begin position="113"/>
        <end position="131"/>
    </location>
</feature>
<evidence type="ECO:0000256" key="3">
    <source>
        <dbReference type="ARBA" id="ARBA00022692"/>
    </source>
</evidence>
<evidence type="ECO:0000256" key="10">
    <source>
        <dbReference type="SAM" id="MobiDB-lite"/>
    </source>
</evidence>
<protein>
    <recommendedName>
        <fullName evidence="12">G-protein coupled receptors family 1 profile domain-containing protein</fullName>
    </recommendedName>
</protein>
<evidence type="ECO:0000256" key="7">
    <source>
        <dbReference type="ARBA" id="ARBA00023170"/>
    </source>
</evidence>
<comment type="subcellular location">
    <subcellularLocation>
        <location evidence="1">Membrane</location>
        <topology evidence="1">Multi-pass membrane protein</topology>
    </subcellularLocation>
</comment>
<feature type="transmembrane region" description="Helical" evidence="11">
    <location>
        <begin position="199"/>
        <end position="221"/>
    </location>
</feature>
<sequence length="396" mass="46163">MAEVIPTHHEYDNSNNTMLYVDPPYLEAIPDPHWQLFLIVIYSATSLSSFMANMITIGVLIRGDHINTELWKFLLNLSIADIVMGIFCIPFTYTNYMYGHWIFPLSTCRVVNFLQVCSVSVSIWTLTIIGIDRFYAIVYPFKAHFWLRQHKLAVIVLIWLLGSMIGFPIVIYTDTHTFEFNDTTYNDCRETFSMEGGRLYTIFLFMVTFLLPIMILVYVYCRICFYLINTSAPGNADQTRDRVCIDKKMKDDFQNQKTKLGYYTYVSCYFFAHWLAMAHSLVNPIVYCFMSENFRKSILAILPKCLQRRIHQRLNDVDDCRELNLTQVQSVTCMQSTPLQMTPKVDCSSRATTIINNGSSSINYHNQSNNHNNNNNNNHHHHNRQHSQCIDQDQFV</sequence>
<dbReference type="PANTHER" id="PTHR45695">
    <property type="entry name" value="LEUCOKININ RECEPTOR-RELATED"/>
    <property type="match status" value="1"/>
</dbReference>
<keyword evidence="7 9" id="KW-0675">Receptor</keyword>
<feature type="region of interest" description="Disordered" evidence="10">
    <location>
        <begin position="359"/>
        <end position="396"/>
    </location>
</feature>
<dbReference type="OMA" id="LCVHWLA"/>
<dbReference type="Gene3D" id="1.20.1070.10">
    <property type="entry name" value="Rhodopsin 7-helix transmembrane proteins"/>
    <property type="match status" value="1"/>
</dbReference>
<dbReference type="PANTHER" id="PTHR45695:SF9">
    <property type="entry name" value="LEUCOKININ RECEPTOR"/>
    <property type="match status" value="1"/>
</dbReference>
<feature type="transmembrane region" description="Helical" evidence="11">
    <location>
        <begin position="34"/>
        <end position="61"/>
    </location>
</feature>
<evidence type="ECO:0000256" key="6">
    <source>
        <dbReference type="ARBA" id="ARBA00023136"/>
    </source>
</evidence>
<dbReference type="SUPFAM" id="SSF81321">
    <property type="entry name" value="Family A G protein-coupled receptor-like"/>
    <property type="match status" value="1"/>
</dbReference>
<gene>
    <name evidence="13" type="ORF">RDWZM_003989</name>
</gene>
<comment type="caution">
    <text evidence="13">The sequence shown here is derived from an EMBL/GenBank/DDBJ whole genome shotgun (WGS) entry which is preliminary data.</text>
</comment>
<dbReference type="PRINTS" id="PR00237">
    <property type="entry name" value="GPCRRHODOPSN"/>
</dbReference>
<evidence type="ECO:0000256" key="9">
    <source>
        <dbReference type="RuleBase" id="RU000688"/>
    </source>
</evidence>
<dbReference type="InterPro" id="IPR000611">
    <property type="entry name" value="NPY_rcpt"/>
</dbReference>
<keyword evidence="6 11" id="KW-0472">Membrane</keyword>
<dbReference type="InterPro" id="IPR000276">
    <property type="entry name" value="GPCR_Rhodpsn"/>
</dbReference>
<keyword evidence="8 9" id="KW-0807">Transducer</keyword>
<reference evidence="13" key="1">
    <citation type="submission" date="2022-12" db="EMBL/GenBank/DDBJ databases">
        <title>Genome assemblies of Blomia tropicalis.</title>
        <authorList>
            <person name="Cui Y."/>
        </authorList>
    </citation>
    <scope>NUCLEOTIDE SEQUENCE</scope>
    <source>
        <tissue evidence="13">Adult mites</tissue>
    </source>
</reference>
<comment type="similarity">
    <text evidence="2 9">Belongs to the G-protein coupled receptor 1 family.</text>
</comment>
<dbReference type="PROSITE" id="PS50262">
    <property type="entry name" value="G_PROTEIN_RECEP_F1_2"/>
    <property type="match status" value="1"/>
</dbReference>
<evidence type="ECO:0000256" key="4">
    <source>
        <dbReference type="ARBA" id="ARBA00022989"/>
    </source>
</evidence>
<evidence type="ECO:0000256" key="8">
    <source>
        <dbReference type="ARBA" id="ARBA00023224"/>
    </source>
</evidence>
<accession>A0A9Q0RT28</accession>
<evidence type="ECO:0000256" key="1">
    <source>
        <dbReference type="ARBA" id="ARBA00004141"/>
    </source>
</evidence>
<dbReference type="GO" id="GO:0004983">
    <property type="term" value="F:neuropeptide Y receptor activity"/>
    <property type="evidence" value="ECO:0007669"/>
    <property type="project" value="InterPro"/>
</dbReference>
<feature type="domain" description="G-protein coupled receptors family 1 profile" evidence="12">
    <location>
        <begin position="52"/>
        <end position="223"/>
    </location>
</feature>
<keyword evidence="5 9" id="KW-0297">G-protein coupled receptor</keyword>
<dbReference type="PRINTS" id="PR01012">
    <property type="entry name" value="NRPEPTIDEYR"/>
</dbReference>
<evidence type="ECO:0000259" key="12">
    <source>
        <dbReference type="PROSITE" id="PS50262"/>
    </source>
</evidence>
<organism evidence="13 14">
    <name type="scientific">Blomia tropicalis</name>
    <name type="common">Mite</name>
    <dbReference type="NCBI Taxonomy" id="40697"/>
    <lineage>
        <taxon>Eukaryota</taxon>
        <taxon>Metazoa</taxon>
        <taxon>Ecdysozoa</taxon>
        <taxon>Arthropoda</taxon>
        <taxon>Chelicerata</taxon>
        <taxon>Arachnida</taxon>
        <taxon>Acari</taxon>
        <taxon>Acariformes</taxon>
        <taxon>Sarcoptiformes</taxon>
        <taxon>Astigmata</taxon>
        <taxon>Glycyphagoidea</taxon>
        <taxon>Echimyopodidae</taxon>
        <taxon>Blomia</taxon>
    </lineage>
</organism>
<feature type="transmembrane region" description="Helical" evidence="11">
    <location>
        <begin position="260"/>
        <end position="282"/>
    </location>
</feature>
<feature type="compositionally biased region" description="Low complexity" evidence="10">
    <location>
        <begin position="359"/>
        <end position="377"/>
    </location>
</feature>
<dbReference type="AlphaFoldDB" id="A0A9Q0RT28"/>
<name>A0A9Q0RT28_BLOTA</name>
<proteinExistence type="inferred from homology"/>
<dbReference type="GO" id="GO:0005886">
    <property type="term" value="C:plasma membrane"/>
    <property type="evidence" value="ECO:0007669"/>
    <property type="project" value="TreeGrafter"/>
</dbReference>
<dbReference type="Proteomes" id="UP001142055">
    <property type="component" value="Chromosome 1"/>
</dbReference>
<dbReference type="PROSITE" id="PS00237">
    <property type="entry name" value="G_PROTEIN_RECEP_F1_1"/>
    <property type="match status" value="1"/>
</dbReference>
<evidence type="ECO:0000256" key="5">
    <source>
        <dbReference type="ARBA" id="ARBA00023040"/>
    </source>
</evidence>
<evidence type="ECO:0000313" key="14">
    <source>
        <dbReference type="Proteomes" id="UP001142055"/>
    </source>
</evidence>
<evidence type="ECO:0000313" key="13">
    <source>
        <dbReference type="EMBL" id="KAJ6225444.1"/>
    </source>
</evidence>
<feature type="transmembrane region" description="Helical" evidence="11">
    <location>
        <begin position="152"/>
        <end position="172"/>
    </location>
</feature>
<keyword evidence="3 9" id="KW-0812">Transmembrane</keyword>
<dbReference type="InterPro" id="IPR017452">
    <property type="entry name" value="GPCR_Rhodpsn_7TM"/>
</dbReference>
<feature type="transmembrane region" description="Helical" evidence="11">
    <location>
        <begin position="73"/>
        <end position="93"/>
    </location>
</feature>